<organism evidence="3 4">
    <name type="scientific">Compostimonas suwonensis</name>
    <dbReference type="NCBI Taxonomy" id="1048394"/>
    <lineage>
        <taxon>Bacteria</taxon>
        <taxon>Bacillati</taxon>
        <taxon>Actinomycetota</taxon>
        <taxon>Actinomycetes</taxon>
        <taxon>Micrococcales</taxon>
        <taxon>Microbacteriaceae</taxon>
        <taxon>Compostimonas</taxon>
    </lineage>
</organism>
<protein>
    <submittedName>
        <fullName evidence="3">Uncharacterized protein DUF559</fullName>
    </submittedName>
</protein>
<dbReference type="AlphaFoldDB" id="A0A2M9C4K2"/>
<feature type="domain" description="DUF559" evidence="2">
    <location>
        <begin position="246"/>
        <end position="310"/>
    </location>
</feature>
<evidence type="ECO:0000259" key="2">
    <source>
        <dbReference type="Pfam" id="PF04480"/>
    </source>
</evidence>
<proteinExistence type="predicted"/>
<name>A0A2M9C4K2_9MICO</name>
<comment type="caution">
    <text evidence="3">The sequence shown here is derived from an EMBL/GenBank/DDBJ whole genome shotgun (WGS) entry which is preliminary data.</text>
</comment>
<dbReference type="SUPFAM" id="SSF52980">
    <property type="entry name" value="Restriction endonuclease-like"/>
    <property type="match status" value="1"/>
</dbReference>
<dbReference type="InterPro" id="IPR011335">
    <property type="entry name" value="Restrct_endonuc-II-like"/>
</dbReference>
<sequence>MPRRTPLPPALALTPFTTARAHTHGVGETRLRGGDLARPYHGVRAPGAAASGDPLQDACSAYTTRMRPTAFFSHDTAARLWGLPLPTRFDPGGELHVAVGWPRRAPAGRGIVGHALKDAAVTVRQRHGFRVVDPVSAWLSLGASLSPDDLVAVGDALVLDPVVVDPAIDPLSERPWATIAELQRRLDGFTGRGRRVLREALPLIREGSESRPESILRLTLGRAGLPEPEVNAEVHDGSGRFVGRGDLVYRAWKVVVEYDGDQHRTDSRQYDRDQSRVESFFLAGWTLVRVRKTALFRETATTVSRVHRALTARGWRGA</sequence>
<dbReference type="Gene3D" id="3.40.960.10">
    <property type="entry name" value="VSR Endonuclease"/>
    <property type="match status" value="1"/>
</dbReference>
<dbReference type="Pfam" id="PF04480">
    <property type="entry name" value="DUF559"/>
    <property type="match status" value="1"/>
</dbReference>
<evidence type="ECO:0000256" key="1">
    <source>
        <dbReference type="SAM" id="MobiDB-lite"/>
    </source>
</evidence>
<dbReference type="Proteomes" id="UP000230161">
    <property type="component" value="Unassembled WGS sequence"/>
</dbReference>
<feature type="region of interest" description="Disordered" evidence="1">
    <location>
        <begin position="23"/>
        <end position="54"/>
    </location>
</feature>
<dbReference type="InterPro" id="IPR007569">
    <property type="entry name" value="DUF559"/>
</dbReference>
<evidence type="ECO:0000313" key="4">
    <source>
        <dbReference type="Proteomes" id="UP000230161"/>
    </source>
</evidence>
<dbReference type="RefSeq" id="WP_157802778.1">
    <property type="nucleotide sequence ID" value="NZ_PGFB01000001.1"/>
</dbReference>
<keyword evidence="4" id="KW-1185">Reference proteome</keyword>
<gene>
    <name evidence="3" type="ORF">CLV54_0488</name>
</gene>
<accession>A0A2M9C4K2</accession>
<reference evidence="3 4" key="1">
    <citation type="submission" date="2017-11" db="EMBL/GenBank/DDBJ databases">
        <title>Genomic Encyclopedia of Archaeal and Bacterial Type Strains, Phase II (KMG-II): From Individual Species to Whole Genera.</title>
        <authorList>
            <person name="Goeker M."/>
        </authorList>
    </citation>
    <scope>NUCLEOTIDE SEQUENCE [LARGE SCALE GENOMIC DNA]</scope>
    <source>
        <strain evidence="3 4">DSM 25625</strain>
    </source>
</reference>
<feature type="compositionally biased region" description="Basic and acidic residues" evidence="1">
    <location>
        <begin position="25"/>
        <end position="35"/>
    </location>
</feature>
<dbReference type="EMBL" id="PGFB01000001">
    <property type="protein sequence ID" value="PJJ65455.1"/>
    <property type="molecule type" value="Genomic_DNA"/>
</dbReference>
<dbReference type="OrthoDB" id="3173471at2"/>
<evidence type="ECO:0000313" key="3">
    <source>
        <dbReference type="EMBL" id="PJJ65455.1"/>
    </source>
</evidence>